<dbReference type="Gene3D" id="3.40.50.1000">
    <property type="entry name" value="HAD superfamily/HAD-like"/>
    <property type="match status" value="1"/>
</dbReference>
<dbReference type="PANTHER" id="PTHR17901:SF14">
    <property type="entry name" value="MAGNESIUM-DEPENDENT PHOSPHATASE 1"/>
    <property type="match status" value="1"/>
</dbReference>
<dbReference type="Proteomes" id="UP000315217">
    <property type="component" value="Unassembled WGS sequence"/>
</dbReference>
<dbReference type="PANTHER" id="PTHR17901">
    <property type="entry name" value="MAGNESIUM-DEPENDENT PHOSPHATASE 1 MDP1"/>
    <property type="match status" value="1"/>
</dbReference>
<name>A0A537LVH0_9BACT</name>
<dbReference type="GO" id="GO:0016791">
    <property type="term" value="F:phosphatase activity"/>
    <property type="evidence" value="ECO:0007669"/>
    <property type="project" value="InterPro"/>
</dbReference>
<proteinExistence type="predicted"/>
<dbReference type="InterPro" id="IPR023214">
    <property type="entry name" value="HAD_sf"/>
</dbReference>
<dbReference type="InterPro" id="IPR010033">
    <property type="entry name" value="HAD_SF_ppase_IIIC"/>
</dbReference>
<organism evidence="1 2">
    <name type="scientific">Candidatus Segetimicrobium genomatis</name>
    <dbReference type="NCBI Taxonomy" id="2569760"/>
    <lineage>
        <taxon>Bacteria</taxon>
        <taxon>Bacillati</taxon>
        <taxon>Candidatus Sysuimicrobiota</taxon>
        <taxon>Candidatus Sysuimicrobiia</taxon>
        <taxon>Candidatus Sysuimicrobiales</taxon>
        <taxon>Candidatus Segetimicrobiaceae</taxon>
        <taxon>Candidatus Segetimicrobium</taxon>
    </lineage>
</organism>
<evidence type="ECO:0000313" key="2">
    <source>
        <dbReference type="Proteomes" id="UP000315217"/>
    </source>
</evidence>
<dbReference type="InterPro" id="IPR036412">
    <property type="entry name" value="HAD-like_sf"/>
</dbReference>
<evidence type="ECO:0000313" key="1">
    <source>
        <dbReference type="EMBL" id="TMJ12021.1"/>
    </source>
</evidence>
<comment type="caution">
    <text evidence="1">The sequence shown here is derived from an EMBL/GenBank/DDBJ whole genome shotgun (WGS) entry which is preliminary data.</text>
</comment>
<dbReference type="EMBL" id="VBAI01000037">
    <property type="protein sequence ID" value="TMJ12021.1"/>
    <property type="molecule type" value="Genomic_DNA"/>
</dbReference>
<dbReference type="NCBIfam" id="TIGR01685">
    <property type="entry name" value="MDP-1"/>
    <property type="match status" value="1"/>
</dbReference>
<sequence length="169" mass="19073">MGIRLVIFDCDLTLWDHRNVSGLRLPFRKVDAEAVADADGVQVRLFPGVREVLAAIHDQGLLMSVASWNQPEHVFAIFDLLGLSGYFTRPKVEPHPYKERTIAALFQELRADGLPLRPEEVLYVDDRTLHFERVREAVGPVHILQAGVDFTQFADVLAYLNGQNPRIVS</sequence>
<dbReference type="AlphaFoldDB" id="A0A537LVH0"/>
<gene>
    <name evidence="1" type="ORF">E6G98_03840</name>
</gene>
<accession>A0A537LVH0</accession>
<dbReference type="NCBIfam" id="TIGR01681">
    <property type="entry name" value="HAD-SF-IIIC"/>
    <property type="match status" value="1"/>
</dbReference>
<dbReference type="InterPro" id="IPR010036">
    <property type="entry name" value="MDP_1_eu_arc"/>
</dbReference>
<dbReference type="SUPFAM" id="SSF56784">
    <property type="entry name" value="HAD-like"/>
    <property type="match status" value="1"/>
</dbReference>
<dbReference type="Pfam" id="PF12689">
    <property type="entry name" value="Acid_PPase"/>
    <property type="match status" value="1"/>
</dbReference>
<protein>
    <submittedName>
        <fullName evidence="1">Magnesium-dependent phosphatase-1</fullName>
    </submittedName>
</protein>
<reference evidence="1 2" key="1">
    <citation type="journal article" date="2019" name="Nat. Microbiol.">
        <title>Mediterranean grassland soil C-N compound turnover is dependent on rainfall and depth, and is mediated by genomically divergent microorganisms.</title>
        <authorList>
            <person name="Diamond S."/>
            <person name="Andeer P.F."/>
            <person name="Li Z."/>
            <person name="Crits-Christoph A."/>
            <person name="Burstein D."/>
            <person name="Anantharaman K."/>
            <person name="Lane K.R."/>
            <person name="Thomas B.C."/>
            <person name="Pan C."/>
            <person name="Northen T.R."/>
            <person name="Banfield J.F."/>
        </authorList>
    </citation>
    <scope>NUCLEOTIDE SEQUENCE [LARGE SCALE GENOMIC DNA]</scope>
    <source>
        <strain evidence="1">NP_1</strain>
    </source>
</reference>